<name>A0A5B9DKM8_9HYPH</name>
<gene>
    <name evidence="1" type="ORF">FNA67_05730</name>
</gene>
<dbReference type="Pfam" id="PF13472">
    <property type="entry name" value="Lipase_GDSL_2"/>
    <property type="match status" value="1"/>
</dbReference>
<dbReference type="PANTHER" id="PTHR30383">
    <property type="entry name" value="THIOESTERASE 1/PROTEASE 1/LYSOPHOSPHOLIPASE L1"/>
    <property type="match status" value="1"/>
</dbReference>
<accession>A0A5B9DKM8</accession>
<dbReference type="Gene3D" id="3.40.50.1110">
    <property type="entry name" value="SGNH hydrolase"/>
    <property type="match status" value="1"/>
</dbReference>
<evidence type="ECO:0000313" key="2">
    <source>
        <dbReference type="Proteomes" id="UP000321062"/>
    </source>
</evidence>
<dbReference type="Proteomes" id="UP000321062">
    <property type="component" value="Chromosome"/>
</dbReference>
<dbReference type="InterPro" id="IPR013830">
    <property type="entry name" value="SGNH_hydro"/>
</dbReference>
<dbReference type="EMBL" id="CP041690">
    <property type="protein sequence ID" value="QEE19703.1"/>
    <property type="molecule type" value="Genomic_DNA"/>
</dbReference>
<reference evidence="1 2" key="1">
    <citation type="journal article" date="2015" name="Int. J. Syst. Evol. Microbiol.">
        <title>Youhaiella tibetensis gen. nov., sp. nov., isolated from subsurface sediment.</title>
        <authorList>
            <person name="Wang Y.X."/>
            <person name="Huang F.Q."/>
            <person name="Nogi Y."/>
            <person name="Pang S.J."/>
            <person name="Wang P.K."/>
            <person name="Lv J."/>
        </authorList>
    </citation>
    <scope>NUCLEOTIDE SEQUENCE [LARGE SCALE GENOMIC DNA]</scope>
    <source>
        <strain evidence="2">fig4</strain>
    </source>
</reference>
<organism evidence="1 2">
    <name type="scientific">Paradevosia tibetensis</name>
    <dbReference type="NCBI Taxonomy" id="1447062"/>
    <lineage>
        <taxon>Bacteria</taxon>
        <taxon>Pseudomonadati</taxon>
        <taxon>Pseudomonadota</taxon>
        <taxon>Alphaproteobacteria</taxon>
        <taxon>Hyphomicrobiales</taxon>
        <taxon>Devosiaceae</taxon>
        <taxon>Paradevosia</taxon>
    </lineage>
</organism>
<dbReference type="KEGG" id="yti:FNA67_05730"/>
<evidence type="ECO:0000313" key="1">
    <source>
        <dbReference type="EMBL" id="QEE19703.1"/>
    </source>
</evidence>
<proteinExistence type="predicted"/>
<dbReference type="CDD" id="cd00229">
    <property type="entry name" value="SGNH_hydrolase"/>
    <property type="match status" value="1"/>
</dbReference>
<dbReference type="GO" id="GO:0016788">
    <property type="term" value="F:hydrolase activity, acting on ester bonds"/>
    <property type="evidence" value="ECO:0007669"/>
    <property type="project" value="UniProtKB-ARBA"/>
</dbReference>
<dbReference type="RefSeq" id="WP_147655359.1">
    <property type="nucleotide sequence ID" value="NZ_BMFM01000001.1"/>
</dbReference>
<protein>
    <submittedName>
        <fullName evidence="1">SGNH/GDSL hydrolase family protein</fullName>
    </submittedName>
</protein>
<dbReference type="SUPFAM" id="SSF52266">
    <property type="entry name" value="SGNH hydrolase"/>
    <property type="match status" value="1"/>
</dbReference>
<dbReference type="InterPro" id="IPR036514">
    <property type="entry name" value="SGNH_hydro_sf"/>
</dbReference>
<keyword evidence="2" id="KW-1185">Reference proteome</keyword>
<keyword evidence="1" id="KW-0378">Hydrolase</keyword>
<sequence length="404" mass="42205">MILTRPLEDTLRYKADRMLRQAVRGGSLVDMASPPTITLSAGNVATTLSGTTQQILTPSTTFTDGVLRSAVGVSSVGWSYFTNAAQDLYFPAAVEGASGARRGSMIAYVFATDAPAIELLVLASASNSNEYRLWINDKPVTAAVQTITADSTYRRLKIDNGSTPIGKIMFETGFYVSFCGVAVGANHSVWPVRTDGPRLMVVGDSVTVGTGATKLGGGFAHQVGQRLGIADTWVNGESGIGYRRTGQQSGKTPLQKLGADVAAYAPDWVVVALGINDADQVAADVQADATAYLAALLEALPFAGVTVMGPWTGPALVTPDPIFAAIAAAVAAQGEAIDSGRIRYIDTKAGNWQWGTGRTGATSGTGNSNIYISSDGIHPTQAGHDYLAMRTAQAVTRHLLDVTA</sequence>
<dbReference type="InterPro" id="IPR051532">
    <property type="entry name" value="Ester_Hydrolysis_Enzymes"/>
</dbReference>
<dbReference type="OrthoDB" id="8436322at2"/>
<dbReference type="AlphaFoldDB" id="A0A5B9DKM8"/>